<evidence type="ECO:0000313" key="3">
    <source>
        <dbReference type="Proteomes" id="UP000646844"/>
    </source>
</evidence>
<dbReference type="OMA" id="LFKIDWE"/>
<evidence type="ECO:0008006" key="4">
    <source>
        <dbReference type="Google" id="ProtNLM"/>
    </source>
</evidence>
<feature type="transmembrane region" description="Helical" evidence="1">
    <location>
        <begin position="7"/>
        <end position="26"/>
    </location>
</feature>
<name>A0A832TBL0_9CREN</name>
<dbReference type="GeneID" id="1460224"/>
<comment type="caution">
    <text evidence="2">The sequence shown here is derived from an EMBL/GenBank/DDBJ whole genome shotgun (WGS) entry which is preliminary data.</text>
</comment>
<evidence type="ECO:0000256" key="1">
    <source>
        <dbReference type="SAM" id="Phobius"/>
    </source>
</evidence>
<protein>
    <recommendedName>
        <fullName evidence="4">DedA family protein</fullName>
    </recommendedName>
</protein>
<dbReference type="RefSeq" id="WP_010980231.1">
    <property type="nucleotide sequence ID" value="NZ_BAABQO010000001.1"/>
</dbReference>
<keyword evidence="1" id="KW-1133">Transmembrane helix</keyword>
<reference evidence="2" key="1">
    <citation type="journal article" date="2020" name="bioRxiv">
        <title>A rank-normalized archaeal taxonomy based on genome phylogeny resolves widespread incomplete and uneven classifications.</title>
        <authorList>
            <person name="Rinke C."/>
            <person name="Chuvochina M."/>
            <person name="Mussig A.J."/>
            <person name="Chaumeil P.-A."/>
            <person name="Waite D.W."/>
            <person name="Whitman W.B."/>
            <person name="Parks D.H."/>
            <person name="Hugenholtz P."/>
        </authorList>
    </citation>
    <scope>NUCLEOTIDE SEQUENCE</scope>
    <source>
        <strain evidence="2">UBA8838</strain>
    </source>
</reference>
<evidence type="ECO:0000313" key="2">
    <source>
        <dbReference type="EMBL" id="HII72984.1"/>
    </source>
</evidence>
<organism evidence="2 3">
    <name type="scientific">Sulfurisphaera tokodaii</name>
    <dbReference type="NCBI Taxonomy" id="111955"/>
    <lineage>
        <taxon>Archaea</taxon>
        <taxon>Thermoproteota</taxon>
        <taxon>Thermoprotei</taxon>
        <taxon>Sulfolobales</taxon>
        <taxon>Sulfolobaceae</taxon>
        <taxon>Sulfurisphaera</taxon>
    </lineage>
</organism>
<feature type="transmembrane region" description="Helical" evidence="1">
    <location>
        <begin position="92"/>
        <end position="114"/>
    </location>
</feature>
<proteinExistence type="predicted"/>
<keyword evidence="1" id="KW-0812">Transmembrane</keyword>
<dbReference type="AlphaFoldDB" id="A0A832TBL0"/>
<sequence>MDIPLQILILIFLISFITNILPFAGAPYTLIATNFLLAYGENIENILIVIFLSGTGAALAKTITYVLGIALKKPLRKNKNIPLINKFIKSKYFPLALFITAILPGLPLDDYLYIGGGIVKESLKKMLIITIPSKILKSSIEIPLELFGILKISDLFNLNPLLLSILLTIIFFIIGFLLIKIDWNSLYEKISEKYLNKRI</sequence>
<accession>A0A832TBL0</accession>
<dbReference type="EMBL" id="DUJO01000003">
    <property type="protein sequence ID" value="HII72984.1"/>
    <property type="molecule type" value="Genomic_DNA"/>
</dbReference>
<gene>
    <name evidence="2" type="ORF">HA332_00930</name>
</gene>
<dbReference type="Proteomes" id="UP000646844">
    <property type="component" value="Unassembled WGS sequence"/>
</dbReference>
<keyword evidence="1" id="KW-0472">Membrane</keyword>
<feature type="transmembrane region" description="Helical" evidence="1">
    <location>
        <begin position="161"/>
        <end position="179"/>
    </location>
</feature>
<feature type="transmembrane region" description="Helical" evidence="1">
    <location>
        <begin position="46"/>
        <end position="71"/>
    </location>
</feature>